<keyword evidence="3" id="KW-1185">Reference proteome</keyword>
<dbReference type="Proteomes" id="UP000244005">
    <property type="component" value="Unassembled WGS sequence"/>
</dbReference>
<dbReference type="AlphaFoldDB" id="A0A2R6XG04"/>
<accession>A0A2R6XG04</accession>
<feature type="compositionally biased region" description="Polar residues" evidence="1">
    <location>
        <begin position="33"/>
        <end position="44"/>
    </location>
</feature>
<evidence type="ECO:0000313" key="2">
    <source>
        <dbReference type="EMBL" id="PTQ45021.1"/>
    </source>
</evidence>
<evidence type="ECO:0000313" key="3">
    <source>
        <dbReference type="Proteomes" id="UP000244005"/>
    </source>
</evidence>
<feature type="region of interest" description="Disordered" evidence="1">
    <location>
        <begin position="1"/>
        <end position="70"/>
    </location>
</feature>
<name>A0A2R6XG04_MARPO</name>
<sequence length="70" mass="8159">MPEFLVPSARKPDHTPSKLLRKPETTYGDRYWQNRSRQQHNSLHSLRDGSSDNFSSSPRMFRTIQELGGK</sequence>
<feature type="compositionally biased region" description="Basic and acidic residues" evidence="1">
    <location>
        <begin position="10"/>
        <end position="24"/>
    </location>
</feature>
<protein>
    <submittedName>
        <fullName evidence="2">Uncharacterized protein</fullName>
    </submittedName>
</protein>
<reference evidence="3" key="1">
    <citation type="journal article" date="2017" name="Cell">
        <title>Insights into land plant evolution garnered from the Marchantia polymorpha genome.</title>
        <authorList>
            <person name="Bowman J.L."/>
            <person name="Kohchi T."/>
            <person name="Yamato K.T."/>
            <person name="Jenkins J."/>
            <person name="Shu S."/>
            <person name="Ishizaki K."/>
            <person name="Yamaoka S."/>
            <person name="Nishihama R."/>
            <person name="Nakamura Y."/>
            <person name="Berger F."/>
            <person name="Adam C."/>
            <person name="Aki S.S."/>
            <person name="Althoff F."/>
            <person name="Araki T."/>
            <person name="Arteaga-Vazquez M.A."/>
            <person name="Balasubrmanian S."/>
            <person name="Barry K."/>
            <person name="Bauer D."/>
            <person name="Boehm C.R."/>
            <person name="Briginshaw L."/>
            <person name="Caballero-Perez J."/>
            <person name="Catarino B."/>
            <person name="Chen F."/>
            <person name="Chiyoda S."/>
            <person name="Chovatia M."/>
            <person name="Davies K.M."/>
            <person name="Delmans M."/>
            <person name="Demura T."/>
            <person name="Dierschke T."/>
            <person name="Dolan L."/>
            <person name="Dorantes-Acosta A.E."/>
            <person name="Eklund D.M."/>
            <person name="Florent S.N."/>
            <person name="Flores-Sandoval E."/>
            <person name="Fujiyama A."/>
            <person name="Fukuzawa H."/>
            <person name="Galik B."/>
            <person name="Grimanelli D."/>
            <person name="Grimwood J."/>
            <person name="Grossniklaus U."/>
            <person name="Hamada T."/>
            <person name="Haseloff J."/>
            <person name="Hetherington A.J."/>
            <person name="Higo A."/>
            <person name="Hirakawa Y."/>
            <person name="Hundley H.N."/>
            <person name="Ikeda Y."/>
            <person name="Inoue K."/>
            <person name="Inoue S.I."/>
            <person name="Ishida S."/>
            <person name="Jia Q."/>
            <person name="Kakita M."/>
            <person name="Kanazawa T."/>
            <person name="Kawai Y."/>
            <person name="Kawashima T."/>
            <person name="Kennedy M."/>
            <person name="Kinose K."/>
            <person name="Kinoshita T."/>
            <person name="Kohara Y."/>
            <person name="Koide E."/>
            <person name="Komatsu K."/>
            <person name="Kopischke S."/>
            <person name="Kubo M."/>
            <person name="Kyozuka J."/>
            <person name="Lagercrantz U."/>
            <person name="Lin S.S."/>
            <person name="Lindquist E."/>
            <person name="Lipzen A.M."/>
            <person name="Lu C.W."/>
            <person name="De Luna E."/>
            <person name="Martienssen R.A."/>
            <person name="Minamino N."/>
            <person name="Mizutani M."/>
            <person name="Mizutani M."/>
            <person name="Mochizuki N."/>
            <person name="Monte I."/>
            <person name="Mosher R."/>
            <person name="Nagasaki H."/>
            <person name="Nakagami H."/>
            <person name="Naramoto S."/>
            <person name="Nishitani K."/>
            <person name="Ohtani M."/>
            <person name="Okamoto T."/>
            <person name="Okumura M."/>
            <person name="Phillips J."/>
            <person name="Pollak B."/>
            <person name="Reinders A."/>
            <person name="Rovekamp M."/>
            <person name="Sano R."/>
            <person name="Sawa S."/>
            <person name="Schmid M.W."/>
            <person name="Shirakawa M."/>
            <person name="Solano R."/>
            <person name="Spunde A."/>
            <person name="Suetsugu N."/>
            <person name="Sugano S."/>
            <person name="Sugiyama A."/>
            <person name="Sun R."/>
            <person name="Suzuki Y."/>
            <person name="Takenaka M."/>
            <person name="Takezawa D."/>
            <person name="Tomogane H."/>
            <person name="Tsuzuki M."/>
            <person name="Ueda T."/>
            <person name="Umeda M."/>
            <person name="Ward J.M."/>
            <person name="Watanabe Y."/>
            <person name="Yazaki K."/>
            <person name="Yokoyama R."/>
            <person name="Yoshitake Y."/>
            <person name="Yotsui I."/>
            <person name="Zachgo S."/>
            <person name="Schmutz J."/>
        </authorList>
    </citation>
    <scope>NUCLEOTIDE SEQUENCE [LARGE SCALE GENOMIC DNA]</scope>
    <source>
        <strain evidence="3">Tak-1</strain>
    </source>
</reference>
<proteinExistence type="predicted"/>
<organism evidence="2 3">
    <name type="scientific">Marchantia polymorpha</name>
    <name type="common">Common liverwort</name>
    <name type="synonym">Marchantia aquatica</name>
    <dbReference type="NCBI Taxonomy" id="3197"/>
    <lineage>
        <taxon>Eukaryota</taxon>
        <taxon>Viridiplantae</taxon>
        <taxon>Streptophyta</taxon>
        <taxon>Embryophyta</taxon>
        <taxon>Marchantiophyta</taxon>
        <taxon>Marchantiopsida</taxon>
        <taxon>Marchantiidae</taxon>
        <taxon>Marchantiales</taxon>
        <taxon>Marchantiaceae</taxon>
        <taxon>Marchantia</taxon>
    </lineage>
</organism>
<dbReference type="EMBL" id="KZ772688">
    <property type="protein sequence ID" value="PTQ45021.1"/>
    <property type="molecule type" value="Genomic_DNA"/>
</dbReference>
<evidence type="ECO:0000256" key="1">
    <source>
        <dbReference type="SAM" id="MobiDB-lite"/>
    </source>
</evidence>
<gene>
    <name evidence="2" type="ORF">MARPO_0016s0082</name>
</gene>
<dbReference type="Gramene" id="Mp6g10400.1">
    <property type="protein sequence ID" value="Mp6g10400.1.cds1"/>
    <property type="gene ID" value="Mp6g10400"/>
</dbReference>